<reference evidence="2 3" key="1">
    <citation type="submission" date="2016-10" db="EMBL/GenBank/DDBJ databases">
        <authorList>
            <person name="de Groot N.N."/>
        </authorList>
    </citation>
    <scope>NUCLEOTIDE SEQUENCE [LARGE SCALE GENOMIC DNA]</scope>
    <source>
        <strain evidence="2 3">NP_1H</strain>
    </source>
</reference>
<dbReference type="RefSeq" id="WP_090587846.1">
    <property type="nucleotide sequence ID" value="NZ_FNDT01000019.1"/>
</dbReference>
<gene>
    <name evidence="2" type="ORF">SAMN04488693_11927</name>
</gene>
<evidence type="ECO:0008006" key="4">
    <source>
        <dbReference type="Google" id="ProtNLM"/>
    </source>
</evidence>
<dbReference type="STRING" id="335973.SAMN04488693_11927"/>
<proteinExistence type="predicted"/>
<feature type="transmembrane region" description="Helical" evidence="1">
    <location>
        <begin position="41"/>
        <end position="62"/>
    </location>
</feature>
<keyword evidence="3" id="KW-1185">Reference proteome</keyword>
<protein>
    <recommendedName>
        <fullName evidence="4">TrbC/VIRB2 family protein</fullName>
    </recommendedName>
</protein>
<evidence type="ECO:0000313" key="3">
    <source>
        <dbReference type="Proteomes" id="UP000199258"/>
    </source>
</evidence>
<keyword evidence="1" id="KW-0472">Membrane</keyword>
<dbReference type="AlphaFoldDB" id="A0A1G8MR04"/>
<name>A0A1G8MR04_9MICC</name>
<feature type="transmembrane region" description="Helical" evidence="1">
    <location>
        <begin position="74"/>
        <end position="96"/>
    </location>
</feature>
<dbReference type="EMBL" id="FNDT01000019">
    <property type="protein sequence ID" value="SDI70344.1"/>
    <property type="molecule type" value="Genomic_DNA"/>
</dbReference>
<dbReference type="Proteomes" id="UP000199258">
    <property type="component" value="Unassembled WGS sequence"/>
</dbReference>
<evidence type="ECO:0000313" key="2">
    <source>
        <dbReference type="EMBL" id="SDI70344.1"/>
    </source>
</evidence>
<sequence length="97" mass="9576">MIHSALSAQSAAATVLAQVPNPGGGEAPPGSEGLLTILEWAAWIALALGVLGVIIAGITMMIQTRRGEGGEGLARLGWVLAGCVIVAGASGLVTAFV</sequence>
<organism evidence="2 3">
    <name type="scientific">Arthrobacter subterraneus</name>
    <dbReference type="NCBI Taxonomy" id="335973"/>
    <lineage>
        <taxon>Bacteria</taxon>
        <taxon>Bacillati</taxon>
        <taxon>Actinomycetota</taxon>
        <taxon>Actinomycetes</taxon>
        <taxon>Micrococcales</taxon>
        <taxon>Micrococcaceae</taxon>
        <taxon>Arthrobacter</taxon>
    </lineage>
</organism>
<evidence type="ECO:0000256" key="1">
    <source>
        <dbReference type="SAM" id="Phobius"/>
    </source>
</evidence>
<accession>A0A1G8MR04</accession>
<keyword evidence="1" id="KW-1133">Transmembrane helix</keyword>
<keyword evidence="1" id="KW-0812">Transmembrane</keyword>